<evidence type="ECO:0000313" key="1">
    <source>
        <dbReference type="EMBL" id="JAP54844.1"/>
    </source>
</evidence>
<organism evidence="1">
    <name type="scientific">Schistocephalus solidus</name>
    <name type="common">Tapeworm</name>
    <dbReference type="NCBI Taxonomy" id="70667"/>
    <lineage>
        <taxon>Eukaryota</taxon>
        <taxon>Metazoa</taxon>
        <taxon>Spiralia</taxon>
        <taxon>Lophotrochozoa</taxon>
        <taxon>Platyhelminthes</taxon>
        <taxon>Cestoda</taxon>
        <taxon>Eucestoda</taxon>
        <taxon>Diphyllobothriidea</taxon>
        <taxon>Diphyllobothriidae</taxon>
        <taxon>Schistocephalus</taxon>
    </lineage>
</organism>
<proteinExistence type="predicted"/>
<name>A0A0X3PSU9_SCHSO</name>
<protein>
    <submittedName>
        <fullName evidence="1">Zinc finger protein 407</fullName>
    </submittedName>
</protein>
<reference evidence="1" key="1">
    <citation type="submission" date="2016-01" db="EMBL/GenBank/DDBJ databases">
        <title>Reference transcriptome for the parasite Schistocephalus solidus: insights into the molecular evolution of parasitism.</title>
        <authorList>
            <person name="Hebert F.O."/>
            <person name="Grambauer S."/>
            <person name="Barber I."/>
            <person name="Landry C.R."/>
            <person name="Aubin-Horth N."/>
        </authorList>
    </citation>
    <scope>NUCLEOTIDE SEQUENCE</scope>
</reference>
<sequence>MLLLHVAPGQGRGVEANNFGRRATPRADIERQARMVGRVEDVSAQGTQFNKCVRAVRAKVGPCVQMQTGVPAEVRRCSCLIFAKVASVHVTKTMSCFVLGQLGCRTTAIGAACKLASKRTGPIVHCNVRREV</sequence>
<dbReference type="EMBL" id="GEEE01008381">
    <property type="protein sequence ID" value="JAP54844.1"/>
    <property type="molecule type" value="Transcribed_RNA"/>
</dbReference>
<gene>
    <name evidence="1" type="primary">ZN407</name>
    <name evidence="1" type="ORF">TR153307</name>
</gene>
<accession>A0A0X3PSU9</accession>
<dbReference type="AlphaFoldDB" id="A0A0X3PSU9"/>